<dbReference type="RefSeq" id="WP_093071566.1">
    <property type="nucleotide sequence ID" value="NZ_BJVE01000056.1"/>
</dbReference>
<feature type="transmembrane region" description="Helical" evidence="2">
    <location>
        <begin position="63"/>
        <end position="84"/>
    </location>
</feature>
<proteinExistence type="predicted"/>
<evidence type="ECO:0000313" key="4">
    <source>
        <dbReference type="Proteomes" id="UP000199318"/>
    </source>
</evidence>
<feature type="region of interest" description="Disordered" evidence="1">
    <location>
        <begin position="24"/>
        <end position="57"/>
    </location>
</feature>
<keyword evidence="2" id="KW-1133">Transmembrane helix</keyword>
<sequence length="87" mass="10116">MPTDFESRQNEAKDVYDHEWSAAELPSRTERHRHKKKQSNEEQAAGGQSEESEFRGGTSRLPLVRIWLILFLFIIGVVLSYPVWSEI</sequence>
<reference evidence="4" key="1">
    <citation type="submission" date="2016-10" db="EMBL/GenBank/DDBJ databases">
        <authorList>
            <person name="de Groot N.N."/>
        </authorList>
    </citation>
    <scope>NUCLEOTIDE SEQUENCE [LARGE SCALE GENOMIC DNA]</scope>
    <source>
        <strain evidence="4">10nlg</strain>
    </source>
</reference>
<dbReference type="EMBL" id="FOGV01000001">
    <property type="protein sequence ID" value="SER43640.1"/>
    <property type="molecule type" value="Genomic_DNA"/>
</dbReference>
<dbReference type="AlphaFoldDB" id="A0A1H9P623"/>
<keyword evidence="2" id="KW-0472">Membrane</keyword>
<evidence type="ECO:0000256" key="2">
    <source>
        <dbReference type="SAM" id="Phobius"/>
    </source>
</evidence>
<protein>
    <submittedName>
        <fullName evidence="3">Uncharacterized protein</fullName>
    </submittedName>
</protein>
<gene>
    <name evidence="3" type="ORF">SAMN05444126_10196</name>
</gene>
<accession>A0A1H9P623</accession>
<evidence type="ECO:0000313" key="3">
    <source>
        <dbReference type="EMBL" id="SER43640.1"/>
    </source>
</evidence>
<organism evidence="3 4">
    <name type="scientific">Salisediminibacterium halotolerans</name>
    <dbReference type="NCBI Taxonomy" id="517425"/>
    <lineage>
        <taxon>Bacteria</taxon>
        <taxon>Bacillati</taxon>
        <taxon>Bacillota</taxon>
        <taxon>Bacilli</taxon>
        <taxon>Bacillales</taxon>
        <taxon>Bacillaceae</taxon>
        <taxon>Salisediminibacterium</taxon>
    </lineage>
</organism>
<comment type="caution">
    <text evidence="3">The sequence shown here is derived from an EMBL/GenBank/DDBJ whole genome shotgun (WGS) entry which is preliminary data.</text>
</comment>
<keyword evidence="2" id="KW-0812">Transmembrane</keyword>
<dbReference type="Proteomes" id="UP000199318">
    <property type="component" value="Unassembled WGS sequence"/>
</dbReference>
<name>A0A1H9P623_9BACI</name>
<evidence type="ECO:0000256" key="1">
    <source>
        <dbReference type="SAM" id="MobiDB-lite"/>
    </source>
</evidence>
<keyword evidence="4" id="KW-1185">Reference proteome</keyword>